<dbReference type="Pfam" id="PF01694">
    <property type="entry name" value="Rhomboid"/>
    <property type="match status" value="1"/>
</dbReference>
<evidence type="ECO:0000256" key="7">
    <source>
        <dbReference type="SAM" id="Phobius"/>
    </source>
</evidence>
<comment type="caution">
    <text evidence="9">The sequence shown here is derived from an EMBL/GenBank/DDBJ whole genome shotgun (WGS) entry which is preliminary data.</text>
</comment>
<organism evidence="9 10">
    <name type="scientific">Mucilaginibacter gotjawali</name>
    <dbReference type="NCBI Taxonomy" id="1550579"/>
    <lineage>
        <taxon>Bacteria</taxon>
        <taxon>Pseudomonadati</taxon>
        <taxon>Bacteroidota</taxon>
        <taxon>Sphingobacteriia</taxon>
        <taxon>Sphingobacteriales</taxon>
        <taxon>Sphingobacteriaceae</taxon>
        <taxon>Mucilaginibacter</taxon>
    </lineage>
</organism>
<evidence type="ECO:0000256" key="1">
    <source>
        <dbReference type="ARBA" id="ARBA00004141"/>
    </source>
</evidence>
<dbReference type="GO" id="GO:0016020">
    <property type="term" value="C:membrane"/>
    <property type="evidence" value="ECO:0007669"/>
    <property type="project" value="UniProtKB-SubCell"/>
</dbReference>
<proteinExistence type="inferred from homology"/>
<dbReference type="AlphaFoldDB" id="A0A839SBF0"/>
<evidence type="ECO:0000256" key="4">
    <source>
        <dbReference type="ARBA" id="ARBA00022801"/>
    </source>
</evidence>
<dbReference type="Proteomes" id="UP000539265">
    <property type="component" value="Unassembled WGS sequence"/>
</dbReference>
<feature type="transmembrane region" description="Helical" evidence="7">
    <location>
        <begin position="12"/>
        <end position="39"/>
    </location>
</feature>
<dbReference type="EMBL" id="JACHWX010000002">
    <property type="protein sequence ID" value="MBB3054684.1"/>
    <property type="molecule type" value="Genomic_DNA"/>
</dbReference>
<keyword evidence="4" id="KW-0378">Hydrolase</keyword>
<dbReference type="GO" id="GO:0004252">
    <property type="term" value="F:serine-type endopeptidase activity"/>
    <property type="evidence" value="ECO:0007669"/>
    <property type="project" value="InterPro"/>
</dbReference>
<comment type="subcellular location">
    <subcellularLocation>
        <location evidence="1">Membrane</location>
        <topology evidence="1">Multi-pass membrane protein</topology>
    </subcellularLocation>
</comment>
<comment type="similarity">
    <text evidence="2">Belongs to the peptidase S54 family.</text>
</comment>
<evidence type="ECO:0000259" key="8">
    <source>
        <dbReference type="Pfam" id="PF01694"/>
    </source>
</evidence>
<evidence type="ECO:0000256" key="3">
    <source>
        <dbReference type="ARBA" id="ARBA00022692"/>
    </source>
</evidence>
<keyword evidence="3 7" id="KW-0812">Transmembrane</keyword>
<keyword evidence="6 7" id="KW-0472">Membrane</keyword>
<evidence type="ECO:0000256" key="5">
    <source>
        <dbReference type="ARBA" id="ARBA00022989"/>
    </source>
</evidence>
<feature type="transmembrane region" description="Helical" evidence="7">
    <location>
        <begin position="123"/>
        <end position="143"/>
    </location>
</feature>
<dbReference type="InterPro" id="IPR050925">
    <property type="entry name" value="Rhomboid_protease_S54"/>
</dbReference>
<evidence type="ECO:0000256" key="2">
    <source>
        <dbReference type="ARBA" id="ARBA00009045"/>
    </source>
</evidence>
<protein>
    <submittedName>
        <fullName evidence="9">Membrane associated rhomboid family serine protease</fullName>
    </submittedName>
</protein>
<keyword evidence="5 7" id="KW-1133">Transmembrane helix</keyword>
<name>A0A839SBF0_9SPHI</name>
<keyword evidence="10" id="KW-1185">Reference proteome</keyword>
<evidence type="ECO:0000256" key="6">
    <source>
        <dbReference type="ARBA" id="ARBA00023136"/>
    </source>
</evidence>
<dbReference type="GO" id="GO:0006508">
    <property type="term" value="P:proteolysis"/>
    <property type="evidence" value="ECO:0007669"/>
    <property type="project" value="UniProtKB-KW"/>
</dbReference>
<evidence type="ECO:0000313" key="9">
    <source>
        <dbReference type="EMBL" id="MBB3054684.1"/>
    </source>
</evidence>
<keyword evidence="9" id="KW-0645">Protease</keyword>
<feature type="domain" description="Peptidase S54 rhomboid" evidence="8">
    <location>
        <begin position="59"/>
        <end position="203"/>
    </location>
</feature>
<reference evidence="9" key="1">
    <citation type="submission" date="2020-08" db="EMBL/GenBank/DDBJ databases">
        <title>Genomic Encyclopedia of Type Strains, Phase III (KMG-III): the genomes of soil and plant-associated and newly described type strains.</title>
        <authorList>
            <person name="Whitman W."/>
        </authorList>
    </citation>
    <scope>NUCLEOTIDE SEQUENCE [LARGE SCALE GENOMIC DNA]</scope>
    <source>
        <strain evidence="9">CECT 8628</strain>
    </source>
</reference>
<dbReference type="Gene3D" id="1.20.1540.10">
    <property type="entry name" value="Rhomboid-like"/>
    <property type="match status" value="1"/>
</dbReference>
<dbReference type="InterPro" id="IPR022764">
    <property type="entry name" value="Peptidase_S54_rhomboid_dom"/>
</dbReference>
<dbReference type="PANTHER" id="PTHR43731:SF14">
    <property type="entry name" value="PRESENILIN-ASSOCIATED RHOMBOID-LIKE PROTEIN, MITOCHONDRIAL"/>
    <property type="match status" value="1"/>
</dbReference>
<feature type="transmembrane region" description="Helical" evidence="7">
    <location>
        <begin position="182"/>
        <end position="201"/>
    </location>
</feature>
<feature type="transmembrane region" description="Helical" evidence="7">
    <location>
        <begin position="97"/>
        <end position="116"/>
    </location>
</feature>
<accession>A0A839SBF0</accession>
<gene>
    <name evidence="9" type="ORF">FHS11_001094</name>
</gene>
<dbReference type="PANTHER" id="PTHR43731">
    <property type="entry name" value="RHOMBOID PROTEASE"/>
    <property type="match status" value="1"/>
</dbReference>
<dbReference type="RefSeq" id="WP_232010737.1">
    <property type="nucleotide sequence ID" value="NZ_AP017313.1"/>
</dbReference>
<dbReference type="SUPFAM" id="SSF144091">
    <property type="entry name" value="Rhomboid-like"/>
    <property type="match status" value="1"/>
</dbReference>
<dbReference type="InterPro" id="IPR035952">
    <property type="entry name" value="Rhomboid-like_sf"/>
</dbReference>
<feature type="transmembrane region" description="Helical" evidence="7">
    <location>
        <begin position="60"/>
        <end position="85"/>
    </location>
</feature>
<feature type="transmembrane region" description="Helical" evidence="7">
    <location>
        <begin position="149"/>
        <end position="170"/>
    </location>
</feature>
<sequence>MTNILLQAEDSGMMQLIMTAPVASFIFAITIATSLWAFYNETLYSNMILHPASVSKGYRVYTVITSGLIHNDWMHLFFNMLSYYFFAFQLEPVLGHWQFGLLYTLSLILSDLPTVYKHRNDDWYHSLGASGAVSAVIFSYIMYNPMGSMYIIPFPFPIYSIVFGALYLVYCNYASKRAQDNVNHDAHMFGALSGLLLTIILHPHTAHDFLMQVSEKVQSWIH</sequence>
<evidence type="ECO:0000313" key="10">
    <source>
        <dbReference type="Proteomes" id="UP000539265"/>
    </source>
</evidence>